<dbReference type="EMBL" id="JAVDQD010000001">
    <property type="protein sequence ID" value="MDR6237653.1"/>
    <property type="molecule type" value="Genomic_DNA"/>
</dbReference>
<keyword evidence="2" id="KW-1185">Reference proteome</keyword>
<dbReference type="AlphaFoldDB" id="A0AAE3XKG7"/>
<comment type="caution">
    <text evidence="1">The sequence shown here is derived from an EMBL/GenBank/DDBJ whole genome shotgun (WGS) entry which is preliminary data.</text>
</comment>
<gene>
    <name evidence="1" type="ORF">HNQ88_000629</name>
</gene>
<sequence length="331" mass="37928">MIATNDLIKYSEKYLSDELVSKSSMNAIKKVAGDVPAIFHTLYFEVRICDNTRVDLIGMATKKRIGSQGDAMKKWLNSSHYSILDKWMSNEVLPQLCCFEFDIVNHELDRTLMFWALEHGYFDRQMFHNNNKAYTMKALHECFKIEGINPTSDVLVNLKDCISKMPSSANLLHTLNMSYRGTEGQRLIISLPVSECLSFLKNISWEGNSVLLKTVVNLLMEYHFNISLQLTFDPSLNESIGLEVYSRNSKDSSESIKSFNLFFNDLQRENLLLSDKLDLAAKWIGEDTINDDSVAWKMGIVRDLTFKLIIGKKVSLDAKMYLGVNAFYKLF</sequence>
<accession>A0AAE3XKG7</accession>
<name>A0AAE3XKG7_9BACT</name>
<evidence type="ECO:0000313" key="2">
    <source>
        <dbReference type="Proteomes" id="UP001185092"/>
    </source>
</evidence>
<protein>
    <submittedName>
        <fullName evidence="1">Uncharacterized protein</fullName>
    </submittedName>
</protein>
<proteinExistence type="predicted"/>
<organism evidence="1 2">
    <name type="scientific">Aureibacter tunicatorum</name>
    <dbReference type="NCBI Taxonomy" id="866807"/>
    <lineage>
        <taxon>Bacteria</taxon>
        <taxon>Pseudomonadati</taxon>
        <taxon>Bacteroidota</taxon>
        <taxon>Cytophagia</taxon>
        <taxon>Cytophagales</taxon>
        <taxon>Persicobacteraceae</taxon>
        <taxon>Aureibacter</taxon>
    </lineage>
</organism>
<dbReference type="Proteomes" id="UP001185092">
    <property type="component" value="Unassembled WGS sequence"/>
</dbReference>
<evidence type="ECO:0000313" key="1">
    <source>
        <dbReference type="EMBL" id="MDR6237653.1"/>
    </source>
</evidence>
<dbReference type="RefSeq" id="WP_309937120.1">
    <property type="nucleotide sequence ID" value="NZ_AP025305.1"/>
</dbReference>
<reference evidence="1" key="1">
    <citation type="submission" date="2023-07" db="EMBL/GenBank/DDBJ databases">
        <title>Genomic Encyclopedia of Type Strains, Phase IV (KMG-IV): sequencing the most valuable type-strain genomes for metagenomic binning, comparative biology and taxonomic classification.</title>
        <authorList>
            <person name="Goeker M."/>
        </authorList>
    </citation>
    <scope>NUCLEOTIDE SEQUENCE</scope>
    <source>
        <strain evidence="1">DSM 26174</strain>
    </source>
</reference>